<protein>
    <submittedName>
        <fullName evidence="3">RHS repeat-associated core domain-containing protein</fullName>
    </submittedName>
</protein>
<dbReference type="PANTHER" id="PTHR32305">
    <property type="match status" value="1"/>
</dbReference>
<dbReference type="InterPro" id="IPR022385">
    <property type="entry name" value="Rhs_assc_core"/>
</dbReference>
<feature type="domain" description="DUF6443" evidence="2">
    <location>
        <begin position="34"/>
        <end position="145"/>
    </location>
</feature>
<dbReference type="Proteomes" id="UP000323082">
    <property type="component" value="Unassembled WGS sequence"/>
</dbReference>
<dbReference type="PANTHER" id="PTHR32305:SF15">
    <property type="entry name" value="PROTEIN RHSA-RELATED"/>
    <property type="match status" value="1"/>
</dbReference>
<reference evidence="3 4" key="1">
    <citation type="journal article" date="2015" name="Int. J. Syst. Evol. Microbiol.">
        <title>Chryseobacterium sediminis sp. nov., isolated from a river sediment.</title>
        <authorList>
            <person name="Kampfer P."/>
            <person name="Busse H.J."/>
            <person name="McInroy J.A."/>
            <person name="Glaeser S.P."/>
        </authorList>
    </citation>
    <scope>NUCLEOTIDE SEQUENCE [LARGE SCALE GENOMIC DNA]</scope>
    <source>
        <strain evidence="3 4">IMT-174</strain>
    </source>
</reference>
<dbReference type="NCBIfam" id="TIGR03696">
    <property type="entry name" value="Rhs_assc_core"/>
    <property type="match status" value="1"/>
</dbReference>
<gene>
    <name evidence="3" type="ORF">FW780_06055</name>
</gene>
<organism evidence="3 4">
    <name type="scientific">Chryseobacterium sediminis</name>
    <dbReference type="NCBI Taxonomy" id="1679494"/>
    <lineage>
        <taxon>Bacteria</taxon>
        <taxon>Pseudomonadati</taxon>
        <taxon>Bacteroidota</taxon>
        <taxon>Flavobacteriia</taxon>
        <taxon>Flavobacteriales</taxon>
        <taxon>Weeksellaceae</taxon>
        <taxon>Chryseobacterium group</taxon>
        <taxon>Chryseobacterium</taxon>
    </lineage>
</organism>
<feature type="compositionally biased region" description="Polar residues" evidence="1">
    <location>
        <begin position="1048"/>
        <end position="1059"/>
    </location>
</feature>
<evidence type="ECO:0000256" key="1">
    <source>
        <dbReference type="SAM" id="MobiDB-lite"/>
    </source>
</evidence>
<feature type="region of interest" description="Disordered" evidence="1">
    <location>
        <begin position="1048"/>
        <end position="1070"/>
    </location>
</feature>
<dbReference type="InterPro" id="IPR050708">
    <property type="entry name" value="T6SS_VgrG/RHS"/>
</dbReference>
<dbReference type="Pfam" id="PF20041">
    <property type="entry name" value="DUF6443"/>
    <property type="match status" value="1"/>
</dbReference>
<sequence>MKKLIIPIGILIGGTVQAQLSNTENYVYSKTYLSDPTLANVRSSETVQYFDGLGRPKQIVNVKASPLGRDIVTPIKYDQFGRQVQDYLPVPQGGTLNGAITPDPLSNVSSTPYGSEKIYSEKILENSPLDRIQQQVQVGTAWSTKPVQFGYDANADGDVKKYIATFNYTTFTSSLTLSGSYGTGQLYKNTVTDEDGNQTIEFKNGQGQVVLVRKVISASENADTYYVYNDYNQLAYVIPPKASAATDPNTVLNDLCYQYKYDGRSRLVEKKIPGKGWEYMVYDKQDRLIMTQDAVMGALKQWLFTKYDQFGRTAYTGIYTSSQTYGTAGRGAEQTLADAKGSNNVTRSSTVGFTNSGMGVYYDSGSASYPGSVTTLLTVNYYDTYPQGSPGVTNVFAQPLLTDNPANAQTTKGLLTASYIKNIEDDRWTRNFVWYDTKGRTFGSRSNNYLGGYTVVNNKLDFTGVILQTNTYHRRLGTDPEKIIVEKFTYDSQNRLLTHTHQIGSNPVEYLAQNKYNEISQLESKKVGGTTVSSPLQQIDYKYNIRGWMTQINDPAALNGKLFGYEIRYQNSVNSSYRKFNGNISEVDWKTSMDDILKRYIYAYDPLNRLTAGYYQEPTSSVPINHFYNEEIAYDSNGNITRLQRNMKGSNNTPEYIDNIYYTYSGNRLISASDLTQNFNGYPTGGKQIDYDENGNMINHKDKDISEIKYNYLNLPGKITQNSKVTDYIYRADGVKVRKVFGTETTDYLDGFQYIDSILKFFPTAGGYFNVETGKYVYNYTDHLGNVRLSYAKNGAGTEIIEESNYYPFGLKHEGYNVLTGNPAYKYKYNGKELQETGMYDYGARFYMPELGRWGVIDPLAEQYRRWSPYAYTVNNPIRFIDPDGRGVTDIIITGSATAIEKYKNEVSKGTGGFYSVNIDSSGKISLVSTGMASLGIEMTSEQKAFYQEYSAVVNSSEVVKQEVVENDVNTIVDSWVTNKIDIADIAEFDKAGSGGATSAGALIHSTVEQHEKAKLGLKSGDLGKISGSTAVDYEASHNVAKTAENKANGNTRMENTTGGADRFIDSKNNVTEQTLTTTATGGINVNKKPIP</sequence>
<evidence type="ECO:0000313" key="3">
    <source>
        <dbReference type="EMBL" id="KAA2223764.1"/>
    </source>
</evidence>
<comment type="caution">
    <text evidence="3">The sequence shown here is derived from an EMBL/GenBank/DDBJ whole genome shotgun (WGS) entry which is preliminary data.</text>
</comment>
<dbReference type="RefSeq" id="WP_149832672.1">
    <property type="nucleotide sequence ID" value="NZ_VUNZ01000001.1"/>
</dbReference>
<dbReference type="OrthoDB" id="2972467at2"/>
<dbReference type="EMBL" id="VUNZ01000001">
    <property type="protein sequence ID" value="KAA2223764.1"/>
    <property type="molecule type" value="Genomic_DNA"/>
</dbReference>
<dbReference type="AlphaFoldDB" id="A0A5B2UAS6"/>
<proteinExistence type="predicted"/>
<dbReference type="InterPro" id="IPR045619">
    <property type="entry name" value="DUF6443"/>
</dbReference>
<dbReference type="Gene3D" id="2.180.10.10">
    <property type="entry name" value="RHS repeat-associated core"/>
    <property type="match status" value="1"/>
</dbReference>
<evidence type="ECO:0000259" key="2">
    <source>
        <dbReference type="Pfam" id="PF20041"/>
    </source>
</evidence>
<evidence type="ECO:0000313" key="4">
    <source>
        <dbReference type="Proteomes" id="UP000323082"/>
    </source>
</evidence>
<name>A0A5B2UAS6_9FLAO</name>
<accession>A0A5B2UAS6</accession>